<keyword evidence="1" id="KW-0472">Membrane</keyword>
<keyword evidence="1" id="KW-0812">Transmembrane</keyword>
<organism evidence="2 3">
    <name type="scientific">Robinsoniella peoriensis</name>
    <dbReference type="NCBI Taxonomy" id="180332"/>
    <lineage>
        <taxon>Bacteria</taxon>
        <taxon>Bacillati</taxon>
        <taxon>Bacillota</taxon>
        <taxon>Clostridia</taxon>
        <taxon>Lachnospirales</taxon>
        <taxon>Lachnospiraceae</taxon>
        <taxon>Robinsoniella</taxon>
    </lineage>
</organism>
<comment type="caution">
    <text evidence="2">The sequence shown here is derived from an EMBL/GenBank/DDBJ whole genome shotgun (WGS) entry which is preliminary data.</text>
</comment>
<sequence length="132" mass="15408">MLKKRKNIVLLIVIIICIFLISSTISYNLLYHLKKEDVKGIELSQGEKSVRITDEQDVTQIIDTLNNQIFITTIYPRQEKEGLLGLRFLDSEDQQIKWLTYDTDTRRLYPLGGKVSNKSKEVLDSIIKKYMK</sequence>
<gene>
    <name evidence="2" type="ORF">DSM106044_04984</name>
</gene>
<name>A0A4V6HRA2_9FIRM</name>
<reference evidence="2 3" key="1">
    <citation type="journal article" date="2019" name="Anaerobe">
        <title>Detection of Robinsoniella peoriensis in multiple bone samples of a trauma patient.</title>
        <authorList>
            <person name="Schrottner P."/>
            <person name="Hartwich K."/>
            <person name="Bunk B."/>
            <person name="Schober I."/>
            <person name="Helbig S."/>
            <person name="Rudolph W.W."/>
            <person name="Gunzer F."/>
        </authorList>
    </citation>
    <scope>NUCLEOTIDE SEQUENCE [LARGE SCALE GENOMIC DNA]</scope>
    <source>
        <strain evidence="2 3">DSM 106044</strain>
    </source>
</reference>
<keyword evidence="3" id="KW-1185">Reference proteome</keyword>
<accession>A0A4V6HRA2</accession>
<evidence type="ECO:0000313" key="2">
    <source>
        <dbReference type="EMBL" id="TLC98207.1"/>
    </source>
</evidence>
<evidence type="ECO:0000313" key="3">
    <source>
        <dbReference type="Proteomes" id="UP000306509"/>
    </source>
</evidence>
<protein>
    <submittedName>
        <fullName evidence="2">Uncharacterized protein</fullName>
    </submittedName>
</protein>
<dbReference type="RefSeq" id="WP_070043199.1">
    <property type="nucleotide sequence ID" value="NZ_QGQD01000102.1"/>
</dbReference>
<dbReference type="Proteomes" id="UP000306509">
    <property type="component" value="Unassembled WGS sequence"/>
</dbReference>
<keyword evidence="1" id="KW-1133">Transmembrane helix</keyword>
<feature type="transmembrane region" description="Helical" evidence="1">
    <location>
        <begin position="7"/>
        <end position="30"/>
    </location>
</feature>
<dbReference type="EMBL" id="QGQD01000102">
    <property type="protein sequence ID" value="TLC98207.1"/>
    <property type="molecule type" value="Genomic_DNA"/>
</dbReference>
<dbReference type="AlphaFoldDB" id="A0A4V6HRA2"/>
<proteinExistence type="predicted"/>
<evidence type="ECO:0000256" key="1">
    <source>
        <dbReference type="SAM" id="Phobius"/>
    </source>
</evidence>